<keyword evidence="2" id="KW-1185">Reference proteome</keyword>
<sequence length="53" mass="6263">MDGREGAAGYSRPYAALKGFFEAKVKEKLTVVWDVLMWLRIFRNENKIKRIFL</sequence>
<gene>
    <name evidence="1" type="ORF">GCM10023261_09140</name>
</gene>
<protein>
    <submittedName>
        <fullName evidence="1">Uncharacterized protein</fullName>
    </submittedName>
</protein>
<evidence type="ECO:0000313" key="2">
    <source>
        <dbReference type="Proteomes" id="UP001500864"/>
    </source>
</evidence>
<proteinExistence type="predicted"/>
<reference evidence="2" key="1">
    <citation type="journal article" date="2019" name="Int. J. Syst. Evol. Microbiol.">
        <title>The Global Catalogue of Microorganisms (GCM) 10K type strain sequencing project: providing services to taxonomists for standard genome sequencing and annotation.</title>
        <authorList>
            <consortium name="The Broad Institute Genomics Platform"/>
            <consortium name="The Broad Institute Genome Sequencing Center for Infectious Disease"/>
            <person name="Wu L."/>
            <person name="Ma J."/>
        </authorList>
    </citation>
    <scope>NUCLEOTIDE SEQUENCE [LARGE SCALE GENOMIC DNA]</scope>
    <source>
        <strain evidence="2">JCM 17712</strain>
    </source>
</reference>
<accession>A0ABP9N4A6</accession>
<dbReference type="Proteomes" id="UP001500864">
    <property type="component" value="Unassembled WGS sequence"/>
</dbReference>
<dbReference type="EMBL" id="BAABIZ010000007">
    <property type="protein sequence ID" value="GAA5107592.1"/>
    <property type="molecule type" value="Genomic_DNA"/>
</dbReference>
<comment type="caution">
    <text evidence="1">The sequence shown here is derived from an EMBL/GenBank/DDBJ whole genome shotgun (WGS) entry which is preliminary data.</text>
</comment>
<name>A0ABP9N4A6_9HYPH</name>
<organism evidence="1 2">
    <name type="scientific">Bartonella jaculi</name>
    <dbReference type="NCBI Taxonomy" id="686226"/>
    <lineage>
        <taxon>Bacteria</taxon>
        <taxon>Pseudomonadati</taxon>
        <taxon>Pseudomonadota</taxon>
        <taxon>Alphaproteobacteria</taxon>
        <taxon>Hyphomicrobiales</taxon>
        <taxon>Bartonellaceae</taxon>
        <taxon>Bartonella</taxon>
    </lineage>
</organism>
<evidence type="ECO:0000313" key="1">
    <source>
        <dbReference type="EMBL" id="GAA5107592.1"/>
    </source>
</evidence>